<protein>
    <submittedName>
        <fullName evidence="2">Uncharacterized protein</fullName>
    </submittedName>
</protein>
<reference evidence="3" key="1">
    <citation type="journal article" date="2019" name="Int. J. Syst. Evol. Microbiol.">
        <title>The Global Catalogue of Microorganisms (GCM) 10K type strain sequencing project: providing services to taxonomists for standard genome sequencing and annotation.</title>
        <authorList>
            <consortium name="The Broad Institute Genomics Platform"/>
            <consortium name="The Broad Institute Genome Sequencing Center for Infectious Disease"/>
            <person name="Wu L."/>
            <person name="Ma J."/>
        </authorList>
    </citation>
    <scope>NUCLEOTIDE SEQUENCE [LARGE SCALE GENOMIC DNA]</scope>
    <source>
        <strain evidence="3">CCM 8950</strain>
    </source>
</reference>
<name>A0ABW1T6V5_9LACO</name>
<sequence length="99" mass="11030">MSLLAIIVDVITALTYFFQAKLGTVPVYLIGIVVQAVATLVLIIWTFTYQHQRYRNPLIFGFFTATFSYGIIVISAAVNALILVLYVMNITGINHVIFS</sequence>
<gene>
    <name evidence="2" type="ORF">ACFP1H_04135</name>
</gene>
<keyword evidence="1" id="KW-0472">Membrane</keyword>
<comment type="caution">
    <text evidence="2">The sequence shown here is derived from an EMBL/GenBank/DDBJ whole genome shotgun (WGS) entry which is preliminary data.</text>
</comment>
<dbReference type="Proteomes" id="UP001596190">
    <property type="component" value="Unassembled WGS sequence"/>
</dbReference>
<evidence type="ECO:0000256" key="1">
    <source>
        <dbReference type="SAM" id="Phobius"/>
    </source>
</evidence>
<feature type="transmembrane region" description="Helical" evidence="1">
    <location>
        <begin position="59"/>
        <end position="88"/>
    </location>
</feature>
<keyword evidence="3" id="KW-1185">Reference proteome</keyword>
<evidence type="ECO:0000313" key="3">
    <source>
        <dbReference type="Proteomes" id="UP001596190"/>
    </source>
</evidence>
<evidence type="ECO:0000313" key="2">
    <source>
        <dbReference type="EMBL" id="MFC6253769.1"/>
    </source>
</evidence>
<keyword evidence="1" id="KW-1133">Transmembrane helix</keyword>
<feature type="transmembrane region" description="Helical" evidence="1">
    <location>
        <begin position="29"/>
        <end position="47"/>
    </location>
</feature>
<proteinExistence type="predicted"/>
<keyword evidence="1" id="KW-0812">Transmembrane</keyword>
<dbReference type="RefSeq" id="WP_137630172.1">
    <property type="nucleotide sequence ID" value="NZ_BJDO01000005.1"/>
</dbReference>
<accession>A0ABW1T6V5</accession>
<dbReference type="EMBL" id="JBHSSA010000035">
    <property type="protein sequence ID" value="MFC6253769.1"/>
    <property type="molecule type" value="Genomic_DNA"/>
</dbReference>
<organism evidence="2 3">
    <name type="scientific">Secundilactobacillus hailunensis</name>
    <dbReference type="NCBI Taxonomy" id="2559923"/>
    <lineage>
        <taxon>Bacteria</taxon>
        <taxon>Bacillati</taxon>
        <taxon>Bacillota</taxon>
        <taxon>Bacilli</taxon>
        <taxon>Lactobacillales</taxon>
        <taxon>Lactobacillaceae</taxon>
        <taxon>Secundilactobacillus</taxon>
    </lineage>
</organism>